<sequence>MGCGSSREVHSDHSGAGASALPQVRSTNNAAITSQTAINPPLSTTTSHHNTANRSFGAGASGSNISTPRTSTTGRHRQQHGSSLTEPINVPLVAPKPWTSTQRTWSRAQLLRERQDFFETRVTGRPEVWGALKEVSELIRQGDLTEAQGILDAAGVTLPTGRLEEGAYDERGMLYRIPENILSNPLNTVEDNGATVVSNEGLSKKLEAGDETVPPVASTRRNTQEKTDKGKEAMEKDAVKVRCRLSDRGGPDIIVLLGQTQAVSVLIRRLRNEATIASSTRVRIAYLGKVLSEAQSLEQQGWQPGHVVQALVSNIAH</sequence>
<gene>
    <name evidence="1" type="ORF">H2198_005434</name>
</gene>
<evidence type="ECO:0000313" key="1">
    <source>
        <dbReference type="EMBL" id="KAJ9655728.1"/>
    </source>
</evidence>
<reference evidence="1" key="1">
    <citation type="submission" date="2022-10" db="EMBL/GenBank/DDBJ databases">
        <title>Culturing micro-colonial fungi from biological soil crusts in the Mojave desert and describing Neophaeococcomyces mojavensis, and introducing the new genera and species Taxawa tesnikishii.</title>
        <authorList>
            <person name="Kurbessoian T."/>
            <person name="Stajich J.E."/>
        </authorList>
    </citation>
    <scope>NUCLEOTIDE SEQUENCE</scope>
    <source>
        <strain evidence="1">JES_112</strain>
    </source>
</reference>
<comment type="caution">
    <text evidence="1">The sequence shown here is derived from an EMBL/GenBank/DDBJ whole genome shotgun (WGS) entry which is preliminary data.</text>
</comment>
<protein>
    <submittedName>
        <fullName evidence="1">Uncharacterized protein</fullName>
    </submittedName>
</protein>
<evidence type="ECO:0000313" key="2">
    <source>
        <dbReference type="Proteomes" id="UP001172386"/>
    </source>
</evidence>
<name>A0ACC3A5K3_9EURO</name>
<dbReference type="Proteomes" id="UP001172386">
    <property type="component" value="Unassembled WGS sequence"/>
</dbReference>
<accession>A0ACC3A5K3</accession>
<organism evidence="1 2">
    <name type="scientific">Neophaeococcomyces mojaviensis</name>
    <dbReference type="NCBI Taxonomy" id="3383035"/>
    <lineage>
        <taxon>Eukaryota</taxon>
        <taxon>Fungi</taxon>
        <taxon>Dikarya</taxon>
        <taxon>Ascomycota</taxon>
        <taxon>Pezizomycotina</taxon>
        <taxon>Eurotiomycetes</taxon>
        <taxon>Chaetothyriomycetidae</taxon>
        <taxon>Chaetothyriales</taxon>
        <taxon>Chaetothyriales incertae sedis</taxon>
        <taxon>Neophaeococcomyces</taxon>
    </lineage>
</organism>
<proteinExistence type="predicted"/>
<dbReference type="EMBL" id="JAPDRQ010000090">
    <property type="protein sequence ID" value="KAJ9655728.1"/>
    <property type="molecule type" value="Genomic_DNA"/>
</dbReference>
<keyword evidence="2" id="KW-1185">Reference proteome</keyword>